<proteinExistence type="predicted"/>
<sequence>MENTRTTWRPMCQGQDQGSGWRTHGPHGDLCAIAALLLLLLGAFRQIAPTTKGD</sequence>
<evidence type="ECO:0000313" key="3">
    <source>
        <dbReference type="Proteomes" id="UP001356427"/>
    </source>
</evidence>
<comment type="caution">
    <text evidence="2">The sequence shown here is derived from an EMBL/GenBank/DDBJ whole genome shotgun (WGS) entry which is preliminary data.</text>
</comment>
<organism evidence="2 3">
    <name type="scientific">Coregonus suidteri</name>
    <dbReference type="NCBI Taxonomy" id="861788"/>
    <lineage>
        <taxon>Eukaryota</taxon>
        <taxon>Metazoa</taxon>
        <taxon>Chordata</taxon>
        <taxon>Craniata</taxon>
        <taxon>Vertebrata</taxon>
        <taxon>Euteleostomi</taxon>
        <taxon>Actinopterygii</taxon>
        <taxon>Neopterygii</taxon>
        <taxon>Teleostei</taxon>
        <taxon>Protacanthopterygii</taxon>
        <taxon>Salmoniformes</taxon>
        <taxon>Salmonidae</taxon>
        <taxon>Coregoninae</taxon>
        <taxon>Coregonus</taxon>
    </lineage>
</organism>
<dbReference type="EMBL" id="JAGTTL010000181">
    <property type="protein sequence ID" value="KAK6290891.1"/>
    <property type="molecule type" value="Genomic_DNA"/>
</dbReference>
<protein>
    <submittedName>
        <fullName evidence="2">Uncharacterized protein</fullName>
    </submittedName>
</protein>
<accession>A0AAN8KQS6</accession>
<dbReference type="AlphaFoldDB" id="A0AAN8KQS6"/>
<reference evidence="2 3" key="1">
    <citation type="submission" date="2021-04" db="EMBL/GenBank/DDBJ databases">
        <authorList>
            <person name="De Guttry C."/>
            <person name="Zahm M."/>
            <person name="Klopp C."/>
            <person name="Cabau C."/>
            <person name="Louis A."/>
            <person name="Berthelot C."/>
            <person name="Parey E."/>
            <person name="Roest Crollius H."/>
            <person name="Montfort J."/>
            <person name="Robinson-Rechavi M."/>
            <person name="Bucao C."/>
            <person name="Bouchez O."/>
            <person name="Gislard M."/>
            <person name="Lluch J."/>
            <person name="Milhes M."/>
            <person name="Lampietro C."/>
            <person name="Lopez Roques C."/>
            <person name="Donnadieu C."/>
            <person name="Braasch I."/>
            <person name="Desvignes T."/>
            <person name="Postlethwait J."/>
            <person name="Bobe J."/>
            <person name="Wedekind C."/>
            <person name="Guiguen Y."/>
        </authorList>
    </citation>
    <scope>NUCLEOTIDE SEQUENCE [LARGE SCALE GENOMIC DNA]</scope>
    <source>
        <strain evidence="2">Cs_M1</strain>
        <tissue evidence="2">Blood</tissue>
    </source>
</reference>
<feature type="region of interest" description="Disordered" evidence="1">
    <location>
        <begin position="1"/>
        <end position="20"/>
    </location>
</feature>
<gene>
    <name evidence="2" type="ORF">J4Q44_G00387090</name>
</gene>
<dbReference type="Proteomes" id="UP001356427">
    <property type="component" value="Unassembled WGS sequence"/>
</dbReference>
<evidence type="ECO:0000256" key="1">
    <source>
        <dbReference type="SAM" id="MobiDB-lite"/>
    </source>
</evidence>
<keyword evidence="3" id="KW-1185">Reference proteome</keyword>
<name>A0AAN8KQS6_9TELE</name>
<evidence type="ECO:0000313" key="2">
    <source>
        <dbReference type="EMBL" id="KAK6290891.1"/>
    </source>
</evidence>